<name>A0A4S2MPT4_9PEZI</name>
<reference evidence="2 3" key="1">
    <citation type="submission" date="2019-04" db="EMBL/GenBank/DDBJ databases">
        <title>Comparative genomics and transcriptomics to analyze fruiting body development in filamentous ascomycetes.</title>
        <authorList>
            <consortium name="DOE Joint Genome Institute"/>
            <person name="Lutkenhaus R."/>
            <person name="Traeger S."/>
            <person name="Breuer J."/>
            <person name="Kuo A."/>
            <person name="Lipzen A."/>
            <person name="Pangilinan J."/>
            <person name="Dilworth D."/>
            <person name="Sandor L."/>
            <person name="Poggeler S."/>
            <person name="Barry K."/>
            <person name="Grigoriev I.V."/>
            <person name="Nowrousian M."/>
        </authorList>
    </citation>
    <scope>NUCLEOTIDE SEQUENCE [LARGE SCALE GENOMIC DNA]</scope>
    <source>
        <strain evidence="2 3">CBS 389.68</strain>
    </source>
</reference>
<organism evidence="2 3">
    <name type="scientific">Ascodesmis nigricans</name>
    <dbReference type="NCBI Taxonomy" id="341454"/>
    <lineage>
        <taxon>Eukaryota</taxon>
        <taxon>Fungi</taxon>
        <taxon>Dikarya</taxon>
        <taxon>Ascomycota</taxon>
        <taxon>Pezizomycotina</taxon>
        <taxon>Pezizomycetes</taxon>
        <taxon>Pezizales</taxon>
        <taxon>Ascodesmidaceae</taxon>
        <taxon>Ascodesmis</taxon>
    </lineage>
</organism>
<evidence type="ECO:0000313" key="3">
    <source>
        <dbReference type="Proteomes" id="UP000298138"/>
    </source>
</evidence>
<sequence>MDSYGSAPQQGYNGGGRACYNCGEPGHQVRNFQSMMKTLKYTDAPCSVTGSGMP</sequence>
<gene>
    <name evidence="2" type="ORF">EX30DRAFT_344966</name>
</gene>
<dbReference type="Proteomes" id="UP000298138">
    <property type="component" value="Unassembled WGS sequence"/>
</dbReference>
<protein>
    <recommendedName>
        <fullName evidence="1">CCHC-type domain-containing protein</fullName>
    </recommendedName>
</protein>
<dbReference type="GO" id="GO:0008270">
    <property type="term" value="F:zinc ion binding"/>
    <property type="evidence" value="ECO:0007669"/>
    <property type="project" value="InterPro"/>
</dbReference>
<evidence type="ECO:0000259" key="1">
    <source>
        <dbReference type="Pfam" id="PF00098"/>
    </source>
</evidence>
<keyword evidence="3" id="KW-1185">Reference proteome</keyword>
<dbReference type="Pfam" id="PF00098">
    <property type="entry name" value="zf-CCHC"/>
    <property type="match status" value="1"/>
</dbReference>
<feature type="domain" description="CCHC-type" evidence="1">
    <location>
        <begin position="17"/>
        <end position="31"/>
    </location>
</feature>
<dbReference type="InParanoid" id="A0A4S2MPT4"/>
<dbReference type="EMBL" id="ML220183">
    <property type="protein sequence ID" value="TGZ76357.1"/>
    <property type="molecule type" value="Genomic_DNA"/>
</dbReference>
<dbReference type="GO" id="GO:0003676">
    <property type="term" value="F:nucleic acid binding"/>
    <property type="evidence" value="ECO:0007669"/>
    <property type="project" value="InterPro"/>
</dbReference>
<dbReference type="InterPro" id="IPR036875">
    <property type="entry name" value="Znf_CCHC_sf"/>
</dbReference>
<accession>A0A4S2MPT4</accession>
<dbReference type="SUPFAM" id="SSF57756">
    <property type="entry name" value="Retrovirus zinc finger-like domains"/>
    <property type="match status" value="1"/>
</dbReference>
<dbReference type="InterPro" id="IPR001878">
    <property type="entry name" value="Znf_CCHC"/>
</dbReference>
<dbReference type="AlphaFoldDB" id="A0A4S2MPT4"/>
<proteinExistence type="predicted"/>
<evidence type="ECO:0000313" key="2">
    <source>
        <dbReference type="EMBL" id="TGZ76357.1"/>
    </source>
</evidence>
<dbReference type="OrthoDB" id="3863715at2759"/>